<dbReference type="HOGENOM" id="CLU_647198_0_0_1"/>
<dbReference type="InParanoid" id="A0A074Y9A3"/>
<dbReference type="OrthoDB" id="3846600at2759"/>
<dbReference type="Proteomes" id="UP000030641">
    <property type="component" value="Unassembled WGS sequence"/>
</dbReference>
<keyword evidence="2" id="KW-1185">Reference proteome</keyword>
<organism evidence="1 2">
    <name type="scientific">Aureobasidium subglaciale (strain EXF-2481)</name>
    <name type="common">Aureobasidium pullulans var. subglaciale</name>
    <dbReference type="NCBI Taxonomy" id="1043005"/>
    <lineage>
        <taxon>Eukaryota</taxon>
        <taxon>Fungi</taxon>
        <taxon>Dikarya</taxon>
        <taxon>Ascomycota</taxon>
        <taxon>Pezizomycotina</taxon>
        <taxon>Dothideomycetes</taxon>
        <taxon>Dothideomycetidae</taxon>
        <taxon>Dothideales</taxon>
        <taxon>Saccotheciaceae</taxon>
        <taxon>Aureobasidium</taxon>
    </lineage>
</organism>
<dbReference type="GeneID" id="25371338"/>
<protein>
    <submittedName>
        <fullName evidence="1">Uncharacterized protein</fullName>
    </submittedName>
</protein>
<gene>
    <name evidence="1" type="ORF">AUEXF2481DRAFT_7629</name>
</gene>
<dbReference type="RefSeq" id="XP_013340933.1">
    <property type="nucleotide sequence ID" value="XM_013485479.1"/>
</dbReference>
<dbReference type="STRING" id="1043005.A0A074Y9A3"/>
<accession>A0A074Y9A3</accession>
<evidence type="ECO:0000313" key="2">
    <source>
        <dbReference type="Proteomes" id="UP000030641"/>
    </source>
</evidence>
<proteinExistence type="predicted"/>
<sequence length="424" mass="47932">MSYNPFPHHLDPRLWQMNPTIWQRLPEELKTTIAAEADDKEIPTQRAVSKAFKKQTQKRFLDNFKTRRAPLTKNGLQNLLSAAEHAEFGPQIDTVILVVDCKRRNIAAYHNLYRQALASLSAIGNVSRLGIRWCPSPGGETVTPHIAGSRLVAQLDKFVYSAARAVGLGRSEMIIELPEAPLAIGSLCHTSDDYSKISQWMLRIQVGFSSFGNPSGIKITLQFYDTSPYRWVVPSVAVTYHGQGALQKMVCHGLTAYHYQTFKSVCHFFHEKIEMYHCDIDDRLFSTANPVLRSITIEDSTVYGTNLVYPPNSPSGYTGANVNRLLAHNFLFHPNLEHLRLKNIRLGTRQWINVGAHTFDVRGVAKLAVAIPKLLEGYRGWEIAFWCTDDPGIRVRMLRKWQGSGMGSGMLDNLHIPLLHYYDE</sequence>
<evidence type="ECO:0000313" key="1">
    <source>
        <dbReference type="EMBL" id="KEQ92554.1"/>
    </source>
</evidence>
<reference evidence="1 2" key="1">
    <citation type="journal article" date="2014" name="BMC Genomics">
        <title>Genome sequencing of four Aureobasidium pullulans varieties: biotechnological potential, stress tolerance, and description of new species.</title>
        <authorList>
            <person name="Gostin Ar C."/>
            <person name="Ohm R.A."/>
            <person name="Kogej T."/>
            <person name="Sonjak S."/>
            <person name="Turk M."/>
            <person name="Zajc J."/>
            <person name="Zalar P."/>
            <person name="Grube M."/>
            <person name="Sun H."/>
            <person name="Han J."/>
            <person name="Sharma A."/>
            <person name="Chiniquy J."/>
            <person name="Ngan C.Y."/>
            <person name="Lipzen A."/>
            <person name="Barry K."/>
            <person name="Grigoriev I.V."/>
            <person name="Gunde-Cimerman N."/>
        </authorList>
    </citation>
    <scope>NUCLEOTIDE SEQUENCE [LARGE SCALE GENOMIC DNA]</scope>
    <source>
        <strain evidence="1 2">EXF-2481</strain>
    </source>
</reference>
<dbReference type="EMBL" id="KL584770">
    <property type="protein sequence ID" value="KEQ92554.1"/>
    <property type="molecule type" value="Genomic_DNA"/>
</dbReference>
<dbReference type="AlphaFoldDB" id="A0A074Y9A3"/>
<name>A0A074Y9A3_AURSE</name>